<name>A0A5C4J022_9ACTN</name>
<proteinExistence type="inferred from homology"/>
<dbReference type="SUPFAM" id="SSF52413">
    <property type="entry name" value="UDP-glucose/GDP-mannose dehydrogenase C-terminal domain"/>
    <property type="match status" value="1"/>
</dbReference>
<evidence type="ECO:0000256" key="8">
    <source>
        <dbReference type="PIRSR" id="PIRSR500134-1"/>
    </source>
</evidence>
<reference evidence="12 13" key="1">
    <citation type="submission" date="2019-05" db="EMBL/GenBank/DDBJ databases">
        <title>Draft genome sequence of Actinomadura sp. 14C53.</title>
        <authorList>
            <person name="Saricaoglu S."/>
            <person name="Isik K."/>
        </authorList>
    </citation>
    <scope>NUCLEOTIDE SEQUENCE [LARGE SCALE GENOMIC DNA]</scope>
    <source>
        <strain evidence="12 13">14C53</strain>
    </source>
</reference>
<feature type="binding site" evidence="10">
    <location>
        <position position="130"/>
    </location>
    <ligand>
        <name>NAD(+)</name>
        <dbReference type="ChEBI" id="CHEBI:57540"/>
    </ligand>
</feature>
<feature type="binding site" evidence="9">
    <location>
        <begin position="261"/>
        <end position="265"/>
    </location>
    <ligand>
        <name>substrate</name>
    </ligand>
</feature>
<feature type="binding site" evidence="10">
    <location>
        <position position="164"/>
    </location>
    <ligand>
        <name>NAD(+)</name>
        <dbReference type="ChEBI" id="CHEBI:57540"/>
    </ligand>
</feature>
<dbReference type="RefSeq" id="WP_138649956.1">
    <property type="nucleotide sequence ID" value="NZ_VCKW01000346.1"/>
</dbReference>
<dbReference type="Pfam" id="PF03720">
    <property type="entry name" value="UDPG_MGDP_dh_C"/>
    <property type="match status" value="1"/>
</dbReference>
<dbReference type="OrthoDB" id="5193947at2"/>
<dbReference type="SUPFAM" id="SSF48179">
    <property type="entry name" value="6-phosphogluconate dehydrogenase C-terminal domain-like"/>
    <property type="match status" value="1"/>
</dbReference>
<evidence type="ECO:0000313" key="13">
    <source>
        <dbReference type="Proteomes" id="UP000309174"/>
    </source>
</evidence>
<evidence type="ECO:0000313" key="12">
    <source>
        <dbReference type="EMBL" id="TMQ89956.1"/>
    </source>
</evidence>
<evidence type="ECO:0000256" key="9">
    <source>
        <dbReference type="PIRSR" id="PIRSR500134-2"/>
    </source>
</evidence>
<dbReference type="InterPro" id="IPR014026">
    <property type="entry name" value="UDP-Glc/GDP-Man_DH_dimer"/>
</dbReference>
<dbReference type="GO" id="GO:0000271">
    <property type="term" value="P:polysaccharide biosynthetic process"/>
    <property type="evidence" value="ECO:0007669"/>
    <property type="project" value="InterPro"/>
</dbReference>
<dbReference type="Pfam" id="PF03721">
    <property type="entry name" value="UDPG_MGDP_dh_N"/>
    <property type="match status" value="1"/>
</dbReference>
<dbReference type="InterPro" id="IPR001732">
    <property type="entry name" value="UDP-Glc/GDP-Man_DH_N"/>
</dbReference>
<evidence type="ECO:0000256" key="7">
    <source>
        <dbReference type="PIRNR" id="PIRNR000124"/>
    </source>
</evidence>
<dbReference type="NCBIfam" id="TIGR03026">
    <property type="entry name" value="NDP-sugDHase"/>
    <property type="match status" value="1"/>
</dbReference>
<feature type="binding site" evidence="10">
    <location>
        <position position="38"/>
    </location>
    <ligand>
        <name>NAD(+)</name>
        <dbReference type="ChEBI" id="CHEBI:57540"/>
    </ligand>
</feature>
<feature type="binding site" evidence="10">
    <location>
        <position position="342"/>
    </location>
    <ligand>
        <name>NAD(+)</name>
        <dbReference type="ChEBI" id="CHEBI:57540"/>
    </ligand>
</feature>
<dbReference type="Pfam" id="PF00984">
    <property type="entry name" value="UDPG_MGDP_dh"/>
    <property type="match status" value="1"/>
</dbReference>
<dbReference type="PIRSF" id="PIRSF500134">
    <property type="entry name" value="UDPglc_DH_bac"/>
    <property type="match status" value="1"/>
</dbReference>
<feature type="binding site" evidence="9">
    <location>
        <position position="216"/>
    </location>
    <ligand>
        <name>substrate</name>
    </ligand>
</feature>
<evidence type="ECO:0000256" key="3">
    <source>
        <dbReference type="ARBA" id="ARBA00012954"/>
    </source>
</evidence>
<feature type="binding site" evidence="9">
    <location>
        <position position="335"/>
    </location>
    <ligand>
        <name>substrate</name>
    </ligand>
</feature>
<comment type="similarity">
    <text evidence="2 7">Belongs to the UDP-glucose/GDP-mannose dehydrogenase family.</text>
</comment>
<evidence type="ECO:0000256" key="10">
    <source>
        <dbReference type="PIRSR" id="PIRSR500134-3"/>
    </source>
</evidence>
<dbReference type="PANTHER" id="PTHR43750">
    <property type="entry name" value="UDP-GLUCOSE 6-DEHYDROGENASE TUAD"/>
    <property type="match status" value="1"/>
</dbReference>
<gene>
    <name evidence="12" type="ORF">ETD83_37540</name>
</gene>
<dbReference type="SMART" id="SM00984">
    <property type="entry name" value="UDPG_MGDP_dh_C"/>
    <property type="match status" value="1"/>
</dbReference>
<dbReference type="EC" id="1.1.1.22" evidence="3 7"/>
<comment type="pathway">
    <text evidence="1">Nucleotide-sugar biosynthesis; UDP-alpha-D-glucuronate biosynthesis; UDP-alpha-D-glucuronate from UDP-alpha-D-glucose: step 1/1.</text>
</comment>
<organism evidence="12 13">
    <name type="scientific">Actinomadura soli</name>
    <dbReference type="NCBI Taxonomy" id="2508997"/>
    <lineage>
        <taxon>Bacteria</taxon>
        <taxon>Bacillati</taxon>
        <taxon>Actinomycetota</taxon>
        <taxon>Actinomycetes</taxon>
        <taxon>Streptosporangiales</taxon>
        <taxon>Thermomonosporaceae</taxon>
        <taxon>Actinomadura</taxon>
    </lineage>
</organism>
<dbReference type="GO" id="GO:0051287">
    <property type="term" value="F:NAD binding"/>
    <property type="evidence" value="ECO:0007669"/>
    <property type="project" value="InterPro"/>
</dbReference>
<feature type="binding site" evidence="10">
    <location>
        <position position="275"/>
    </location>
    <ligand>
        <name>NAD(+)</name>
        <dbReference type="ChEBI" id="CHEBI:57540"/>
    </ligand>
</feature>
<evidence type="ECO:0000256" key="1">
    <source>
        <dbReference type="ARBA" id="ARBA00004701"/>
    </source>
</evidence>
<dbReference type="PANTHER" id="PTHR43750:SF3">
    <property type="entry name" value="UDP-GLUCOSE 6-DEHYDROGENASE TUAD"/>
    <property type="match status" value="1"/>
</dbReference>
<feature type="active site" description="Nucleophile" evidence="8">
    <location>
        <position position="272"/>
    </location>
</feature>
<dbReference type="InterPro" id="IPR017476">
    <property type="entry name" value="UDP-Glc/GDP-Man"/>
</dbReference>
<dbReference type="EMBL" id="VCKW01000346">
    <property type="protein sequence ID" value="TMQ89956.1"/>
    <property type="molecule type" value="Genomic_DNA"/>
</dbReference>
<protein>
    <recommendedName>
        <fullName evidence="3 7">UDP-glucose 6-dehydrogenase</fullName>
        <ecNumber evidence="3 7">1.1.1.22</ecNumber>
    </recommendedName>
</protein>
<evidence type="ECO:0000259" key="11">
    <source>
        <dbReference type="SMART" id="SM00984"/>
    </source>
</evidence>
<dbReference type="InterPro" id="IPR028357">
    <property type="entry name" value="UDPglc_DH_bac"/>
</dbReference>
<dbReference type="UniPathway" id="UPA00038">
    <property type="reaction ID" value="UER00491"/>
</dbReference>
<dbReference type="InterPro" id="IPR014027">
    <property type="entry name" value="UDP-Glc/GDP-Man_DH_C"/>
</dbReference>
<keyword evidence="5 7" id="KW-0520">NAD</keyword>
<dbReference type="InterPro" id="IPR008927">
    <property type="entry name" value="6-PGluconate_DH-like_C_sf"/>
</dbReference>
<evidence type="ECO:0000256" key="6">
    <source>
        <dbReference type="ARBA" id="ARBA00047473"/>
    </source>
</evidence>
<feature type="binding site" evidence="10">
    <location>
        <position position="43"/>
    </location>
    <ligand>
        <name>NAD(+)</name>
        <dbReference type="ChEBI" id="CHEBI:57540"/>
    </ligand>
</feature>
<evidence type="ECO:0000256" key="2">
    <source>
        <dbReference type="ARBA" id="ARBA00006601"/>
    </source>
</evidence>
<accession>A0A5C4J022</accession>
<sequence length="445" mass="48377">MKHREAEVPRLTVIGTGYLGATHAICMAAFGFEVLGVDVDQHKIGRLASGEVPFFEPGLPELLTKALDSGRLRFTTSYVEAADFGDVHFLCVGTPQLPGSDAADLTYVDSAVRSLAPLLRRRALIVGKSTVPVGTARRLTGLVHDLAPAGDDVELAWNPEFLREGFAVDDTMRPDRLVFGVASDWADERLRAAFKPVLDLGTPVIRTDLATAELVKVAANSFLATKISYINAMAEVCEAVGADIKDLADSLALDERIGGKFLRPGLGFGGGCLPKDIRAFAHRAEEIGVGQAVSFLRQVDEINRRRRARTVDLVREALGGDLTGRRIAVWGAAFKPNSDDIRDAPALDVARTLHGLGGDVRVYDPAALDNARRAFPELRYGDSAFDVASDADVVVLLTEWSDFREVRPEALAEVVRHKRMVDGRHALDAARWRSAGWEYRALGRS</sequence>
<feature type="domain" description="UDP-glucose/GDP-mannose dehydrogenase C-terminal" evidence="11">
    <location>
        <begin position="328"/>
        <end position="429"/>
    </location>
</feature>
<dbReference type="PIRSF" id="PIRSF000124">
    <property type="entry name" value="UDPglc_GDPman_dh"/>
    <property type="match status" value="1"/>
</dbReference>
<evidence type="ECO:0000256" key="5">
    <source>
        <dbReference type="ARBA" id="ARBA00023027"/>
    </source>
</evidence>
<dbReference type="SUPFAM" id="SSF51735">
    <property type="entry name" value="NAD(P)-binding Rossmann-fold domains"/>
    <property type="match status" value="1"/>
</dbReference>
<feature type="binding site" evidence="9">
    <location>
        <begin position="161"/>
        <end position="164"/>
    </location>
    <ligand>
        <name>substrate</name>
    </ligand>
</feature>
<feature type="binding site" evidence="10">
    <location>
        <position position="94"/>
    </location>
    <ligand>
        <name>NAD(+)</name>
        <dbReference type="ChEBI" id="CHEBI:57540"/>
    </ligand>
</feature>
<dbReference type="InterPro" id="IPR036291">
    <property type="entry name" value="NAD(P)-bd_dom_sf"/>
</dbReference>
<keyword evidence="13" id="KW-1185">Reference proteome</keyword>
<dbReference type="Proteomes" id="UP000309174">
    <property type="component" value="Unassembled WGS sequence"/>
</dbReference>
<dbReference type="GO" id="GO:0006065">
    <property type="term" value="P:UDP-glucuronate biosynthetic process"/>
    <property type="evidence" value="ECO:0007669"/>
    <property type="project" value="UniProtKB-UniPathway"/>
</dbReference>
<feature type="binding site" evidence="9">
    <location>
        <position position="269"/>
    </location>
    <ligand>
        <name>substrate</name>
    </ligand>
</feature>
<comment type="caution">
    <text evidence="12">The sequence shown here is derived from an EMBL/GenBank/DDBJ whole genome shotgun (WGS) entry which is preliminary data.</text>
</comment>
<dbReference type="Gene3D" id="3.40.50.720">
    <property type="entry name" value="NAD(P)-binding Rossmann-like Domain"/>
    <property type="match status" value="2"/>
</dbReference>
<keyword evidence="4 7" id="KW-0560">Oxidoreductase</keyword>
<dbReference type="InterPro" id="IPR036220">
    <property type="entry name" value="UDP-Glc/GDP-Man_DH_C_sf"/>
</dbReference>
<evidence type="ECO:0000256" key="4">
    <source>
        <dbReference type="ARBA" id="ARBA00023002"/>
    </source>
</evidence>
<comment type="catalytic activity">
    <reaction evidence="6 7">
        <text>UDP-alpha-D-glucose + 2 NAD(+) + H2O = UDP-alpha-D-glucuronate + 2 NADH + 3 H(+)</text>
        <dbReference type="Rhea" id="RHEA:23596"/>
        <dbReference type="ChEBI" id="CHEBI:15377"/>
        <dbReference type="ChEBI" id="CHEBI:15378"/>
        <dbReference type="ChEBI" id="CHEBI:57540"/>
        <dbReference type="ChEBI" id="CHEBI:57945"/>
        <dbReference type="ChEBI" id="CHEBI:58052"/>
        <dbReference type="ChEBI" id="CHEBI:58885"/>
        <dbReference type="EC" id="1.1.1.22"/>
    </reaction>
</comment>
<dbReference type="Gene3D" id="1.20.5.100">
    <property type="entry name" value="Cytochrome c1, transmembrane anchor, C-terminal"/>
    <property type="match status" value="1"/>
</dbReference>
<dbReference type="GO" id="GO:0003979">
    <property type="term" value="F:UDP-glucose 6-dehydrogenase activity"/>
    <property type="evidence" value="ECO:0007669"/>
    <property type="project" value="UniProtKB-EC"/>
</dbReference>
<dbReference type="AlphaFoldDB" id="A0A5C4J022"/>